<dbReference type="EMBL" id="CP000478">
    <property type="protein sequence ID" value="ABK17561.1"/>
    <property type="molecule type" value="Genomic_DNA"/>
</dbReference>
<protein>
    <recommendedName>
        <fullName evidence="3">Mu-like prophage FluMu protein gp28</fullName>
    </recommendedName>
</protein>
<accession>A0LJF9</accession>
<dbReference type="HOGENOM" id="CLU_030701_0_0_7"/>
<dbReference type="eggNOG" id="COG4373">
    <property type="taxonomic scope" value="Bacteria"/>
</dbReference>
<organism evidence="1 2">
    <name type="scientific">Syntrophobacter fumaroxidans (strain DSM 10017 / MPOB)</name>
    <dbReference type="NCBI Taxonomy" id="335543"/>
    <lineage>
        <taxon>Bacteria</taxon>
        <taxon>Pseudomonadati</taxon>
        <taxon>Thermodesulfobacteriota</taxon>
        <taxon>Syntrophobacteria</taxon>
        <taxon>Syntrophobacterales</taxon>
        <taxon>Syntrophobacteraceae</taxon>
        <taxon>Syntrophobacter</taxon>
    </lineage>
</organism>
<dbReference type="Proteomes" id="UP000001784">
    <property type="component" value="Chromosome"/>
</dbReference>
<dbReference type="PIRSF" id="PIRSF007056">
    <property type="entry name" value="UCP007056"/>
    <property type="match status" value="1"/>
</dbReference>
<dbReference type="Gene3D" id="3.30.420.240">
    <property type="match status" value="1"/>
</dbReference>
<evidence type="ECO:0000313" key="1">
    <source>
        <dbReference type="EMBL" id="ABK17561.1"/>
    </source>
</evidence>
<reference evidence="1 2" key="1">
    <citation type="submission" date="2006-10" db="EMBL/GenBank/DDBJ databases">
        <title>Complete sequence of Syntrophobacter fumaroxidans MPOB.</title>
        <authorList>
            <consortium name="US DOE Joint Genome Institute"/>
            <person name="Copeland A."/>
            <person name="Lucas S."/>
            <person name="Lapidus A."/>
            <person name="Barry K."/>
            <person name="Detter J.C."/>
            <person name="Glavina del Rio T."/>
            <person name="Hammon N."/>
            <person name="Israni S."/>
            <person name="Pitluck S."/>
            <person name="Goltsman E.G."/>
            <person name="Martinez M."/>
            <person name="Schmutz J."/>
            <person name="Larimer F."/>
            <person name="Land M."/>
            <person name="Hauser L."/>
            <person name="Kyrpides N."/>
            <person name="Kim E."/>
            <person name="Boone D.R."/>
            <person name="Brockman F."/>
            <person name="Culley D."/>
            <person name="Ferry J."/>
            <person name="Gunsalus R."/>
            <person name="McInerney M.J."/>
            <person name="Morrison M."/>
            <person name="Plugge C."/>
            <person name="Rohlin L."/>
            <person name="Scholten J."/>
            <person name="Sieber J."/>
            <person name="Stams A.J.M."/>
            <person name="Worm P."/>
            <person name="Henstra A.M."/>
            <person name="Richardson P."/>
        </authorList>
    </citation>
    <scope>NUCLEOTIDE SEQUENCE [LARGE SCALE GENOMIC DNA]</scope>
    <source>
        <strain evidence="2">DSM 10017 / MPOB</strain>
    </source>
</reference>
<keyword evidence="2" id="KW-1185">Reference proteome</keyword>
<gene>
    <name evidence="1" type="ordered locus">Sfum_1876</name>
</gene>
<dbReference type="InParanoid" id="A0LJF9"/>
<dbReference type="STRING" id="335543.Sfum_1876"/>
<evidence type="ECO:0008006" key="3">
    <source>
        <dbReference type="Google" id="ProtNLM"/>
    </source>
</evidence>
<dbReference type="AlphaFoldDB" id="A0LJF9"/>
<dbReference type="KEGG" id="sfu:Sfum_1876"/>
<name>A0LJF9_SYNFM</name>
<evidence type="ECO:0000313" key="2">
    <source>
        <dbReference type="Proteomes" id="UP000001784"/>
    </source>
</evidence>
<sequence precursor="true">MNAERTSRASLASHGLHAASPPCSAFDGPPPVLLPYQQRWISDRSPVKICEKSRRVGLSWSEAADDALTAASRNGMDVWYIGYNKDMALEFIHDTAFWVRQYRLAASALEEDLVRDEDRDILAFRIKFASSRRVTALSSRPSNLRGKQGKVVIDEAAFHDDLPGLLKAAIALLMWGGRVAVISTHNGEDNPFNELVKDIRSGRKPYSLHRITLDDALAEGLHRRICLKLGTPWSSEAESEWREELVRVYGEDAEEELFCAPSRGSGLFLARAVIEGCMDETVPVFRWACRTDFAELGESVRQADTRDWCEGLLGPALRDLPENFATWCGEDFGRTGDLTAIVPLQEQPGFKFRTPFIAEIRNVPFRQQEQILFFIIDRLPRFRAAALDARGNGHYLAEVAMQRYGAGRIRQVMLSDKWYLEHMPSFRSAFEDKSIVIPKDPDILDDLRAIRLERGVAKVPERYRTRGRDGGQRHGDAAVACALAWSAARSGDGGEIEYESVAETRFAASRGAW</sequence>
<proteinExistence type="predicted"/>
<dbReference type="Gene3D" id="3.40.50.300">
    <property type="entry name" value="P-loop containing nucleotide triphosphate hydrolases"/>
    <property type="match status" value="1"/>
</dbReference>
<dbReference type="InterPro" id="IPR027417">
    <property type="entry name" value="P-loop_NTPase"/>
</dbReference>
<dbReference type="InterPro" id="IPR012036">
    <property type="entry name" value="Phage_Mu_Gp28"/>
</dbReference>
<dbReference type="RefSeq" id="WP_011698731.1">
    <property type="nucleotide sequence ID" value="NC_008554.1"/>
</dbReference>